<keyword evidence="1" id="KW-0812">Transmembrane</keyword>
<evidence type="ECO:0000313" key="2">
    <source>
        <dbReference type="EMBL" id="GAA0491108.1"/>
    </source>
</evidence>
<proteinExistence type="predicted"/>
<keyword evidence="1" id="KW-1133">Transmembrane helix</keyword>
<keyword evidence="3" id="KW-1185">Reference proteome</keyword>
<dbReference type="RefSeq" id="WP_343839679.1">
    <property type="nucleotide sequence ID" value="NZ_BAAADO010000003.1"/>
</dbReference>
<accession>A0ABN1B6B6</accession>
<name>A0ABN1B6B6_9BACI</name>
<gene>
    <name evidence="2" type="ORF">GCM10008986_16460</name>
</gene>
<dbReference type="EMBL" id="BAAADO010000003">
    <property type="protein sequence ID" value="GAA0491108.1"/>
    <property type="molecule type" value="Genomic_DNA"/>
</dbReference>
<keyword evidence="1" id="KW-0472">Membrane</keyword>
<dbReference type="Proteomes" id="UP001500880">
    <property type="component" value="Unassembled WGS sequence"/>
</dbReference>
<organism evidence="2 3">
    <name type="scientific">Salinibacillus aidingensis</name>
    <dbReference type="NCBI Taxonomy" id="237684"/>
    <lineage>
        <taxon>Bacteria</taxon>
        <taxon>Bacillati</taxon>
        <taxon>Bacillota</taxon>
        <taxon>Bacilli</taxon>
        <taxon>Bacillales</taxon>
        <taxon>Bacillaceae</taxon>
        <taxon>Salinibacillus</taxon>
    </lineage>
</organism>
<reference evidence="2 3" key="1">
    <citation type="journal article" date="2019" name="Int. J. Syst. Evol. Microbiol.">
        <title>The Global Catalogue of Microorganisms (GCM) 10K type strain sequencing project: providing services to taxonomists for standard genome sequencing and annotation.</title>
        <authorList>
            <consortium name="The Broad Institute Genomics Platform"/>
            <consortium name="The Broad Institute Genome Sequencing Center for Infectious Disease"/>
            <person name="Wu L."/>
            <person name="Ma J."/>
        </authorList>
    </citation>
    <scope>NUCLEOTIDE SEQUENCE [LARGE SCALE GENOMIC DNA]</scope>
    <source>
        <strain evidence="2 3">JCM 12389</strain>
    </source>
</reference>
<evidence type="ECO:0000256" key="1">
    <source>
        <dbReference type="SAM" id="Phobius"/>
    </source>
</evidence>
<comment type="caution">
    <text evidence="2">The sequence shown here is derived from an EMBL/GenBank/DDBJ whole genome shotgun (WGS) entry which is preliminary data.</text>
</comment>
<sequence>MNKDYQMATIESENQRLRGLIDQYQKREKNHFVNYVLFIFLTFLLVISLGMMM</sequence>
<evidence type="ECO:0000313" key="3">
    <source>
        <dbReference type="Proteomes" id="UP001500880"/>
    </source>
</evidence>
<protein>
    <submittedName>
        <fullName evidence="2">Uncharacterized protein</fullName>
    </submittedName>
</protein>
<feature type="transmembrane region" description="Helical" evidence="1">
    <location>
        <begin position="32"/>
        <end position="52"/>
    </location>
</feature>